<evidence type="ECO:0000313" key="14">
    <source>
        <dbReference type="Proteomes" id="UP000242561"/>
    </source>
</evidence>
<feature type="domain" description="TonB C-terminal" evidence="12">
    <location>
        <begin position="133"/>
        <end position="223"/>
    </location>
</feature>
<dbReference type="PANTHER" id="PTHR33446:SF14">
    <property type="entry name" value="PROTEIN TONB"/>
    <property type="match status" value="1"/>
</dbReference>
<evidence type="ECO:0000256" key="5">
    <source>
        <dbReference type="ARBA" id="ARBA00022519"/>
    </source>
</evidence>
<comment type="similarity">
    <text evidence="2">Belongs to the TonB family.</text>
</comment>
<dbReference type="InterPro" id="IPR006260">
    <property type="entry name" value="TonB/TolA_C"/>
</dbReference>
<dbReference type="NCBIfam" id="TIGR01352">
    <property type="entry name" value="tonB_Cterm"/>
    <property type="match status" value="1"/>
</dbReference>
<dbReference type="KEGG" id="sphl:LPB140_02300"/>
<feature type="transmembrane region" description="Helical" evidence="11">
    <location>
        <begin position="15"/>
        <end position="39"/>
    </location>
</feature>
<dbReference type="GO" id="GO:0015031">
    <property type="term" value="P:protein transport"/>
    <property type="evidence" value="ECO:0007669"/>
    <property type="project" value="UniProtKB-KW"/>
</dbReference>
<keyword evidence="8 11" id="KW-1133">Transmembrane helix</keyword>
<evidence type="ECO:0000313" key="13">
    <source>
        <dbReference type="EMBL" id="APG61850.1"/>
    </source>
</evidence>
<proteinExistence type="inferred from homology"/>
<dbReference type="Gene3D" id="3.30.1150.10">
    <property type="match status" value="1"/>
</dbReference>
<gene>
    <name evidence="13" type="ORF">LPB140_02300</name>
</gene>
<protein>
    <recommendedName>
        <fullName evidence="12">TonB C-terminal domain-containing protein</fullName>
    </recommendedName>
</protein>
<keyword evidence="4" id="KW-1003">Cell membrane</keyword>
<feature type="region of interest" description="Disordered" evidence="10">
    <location>
        <begin position="49"/>
        <end position="110"/>
    </location>
</feature>
<comment type="subcellular location">
    <subcellularLocation>
        <location evidence="1">Cell inner membrane</location>
        <topology evidence="1">Single-pass membrane protein</topology>
        <orientation evidence="1">Periplasmic side</orientation>
    </subcellularLocation>
</comment>
<keyword evidence="14" id="KW-1185">Reference proteome</keyword>
<evidence type="ECO:0000259" key="12">
    <source>
        <dbReference type="PROSITE" id="PS52015"/>
    </source>
</evidence>
<evidence type="ECO:0000256" key="2">
    <source>
        <dbReference type="ARBA" id="ARBA00006555"/>
    </source>
</evidence>
<keyword evidence="6 11" id="KW-0812">Transmembrane</keyword>
<name>A0A1L3J9Q5_9SPHN</name>
<evidence type="ECO:0000256" key="3">
    <source>
        <dbReference type="ARBA" id="ARBA00022448"/>
    </source>
</evidence>
<dbReference type="EMBL" id="CP018154">
    <property type="protein sequence ID" value="APG61850.1"/>
    <property type="molecule type" value="Genomic_DNA"/>
</dbReference>
<evidence type="ECO:0000256" key="6">
    <source>
        <dbReference type="ARBA" id="ARBA00022692"/>
    </source>
</evidence>
<reference evidence="13 14" key="1">
    <citation type="submission" date="2016-11" db="EMBL/GenBank/DDBJ databases">
        <title>Sphingorhabdus sp. LPB0140, isolated from marine environment.</title>
        <authorList>
            <person name="Kim E."/>
            <person name="Yi H."/>
        </authorList>
    </citation>
    <scope>NUCLEOTIDE SEQUENCE [LARGE SCALE GENOMIC DNA]</scope>
    <source>
        <strain evidence="13 14">LPB0140</strain>
    </source>
</reference>
<evidence type="ECO:0000256" key="9">
    <source>
        <dbReference type="ARBA" id="ARBA00023136"/>
    </source>
</evidence>
<organism evidence="13 14">
    <name type="scientific">Sphingorhabdus lutea</name>
    <dbReference type="NCBI Taxonomy" id="1913578"/>
    <lineage>
        <taxon>Bacteria</taxon>
        <taxon>Pseudomonadati</taxon>
        <taxon>Pseudomonadota</taxon>
        <taxon>Alphaproteobacteria</taxon>
        <taxon>Sphingomonadales</taxon>
        <taxon>Sphingomonadaceae</taxon>
        <taxon>Sphingorhabdus</taxon>
    </lineage>
</organism>
<dbReference type="STRING" id="1913578.LPB140_02300"/>
<evidence type="ECO:0000256" key="11">
    <source>
        <dbReference type="SAM" id="Phobius"/>
    </source>
</evidence>
<evidence type="ECO:0000256" key="10">
    <source>
        <dbReference type="SAM" id="MobiDB-lite"/>
    </source>
</evidence>
<dbReference type="GO" id="GO:0005886">
    <property type="term" value="C:plasma membrane"/>
    <property type="evidence" value="ECO:0007669"/>
    <property type="project" value="UniProtKB-SubCell"/>
</dbReference>
<dbReference type="InterPro" id="IPR051045">
    <property type="entry name" value="TonB-dependent_transducer"/>
</dbReference>
<keyword evidence="9 11" id="KW-0472">Membrane</keyword>
<accession>A0A1L3J9Q5</accession>
<keyword evidence="5" id="KW-0997">Cell inner membrane</keyword>
<evidence type="ECO:0000256" key="7">
    <source>
        <dbReference type="ARBA" id="ARBA00022927"/>
    </source>
</evidence>
<evidence type="ECO:0000256" key="1">
    <source>
        <dbReference type="ARBA" id="ARBA00004383"/>
    </source>
</evidence>
<dbReference type="PROSITE" id="PS52015">
    <property type="entry name" value="TONB_CTD"/>
    <property type="match status" value="1"/>
</dbReference>
<dbReference type="InterPro" id="IPR037682">
    <property type="entry name" value="TonB_C"/>
</dbReference>
<dbReference type="RefSeq" id="WP_072558497.1">
    <property type="nucleotide sequence ID" value="NZ_CP018154.1"/>
</dbReference>
<dbReference type="Proteomes" id="UP000242561">
    <property type="component" value="Chromosome"/>
</dbReference>
<dbReference type="AlphaFoldDB" id="A0A1L3J9Q5"/>
<evidence type="ECO:0000256" key="8">
    <source>
        <dbReference type="ARBA" id="ARBA00022989"/>
    </source>
</evidence>
<dbReference type="SUPFAM" id="SSF74653">
    <property type="entry name" value="TolA/TonB C-terminal domain"/>
    <property type="match status" value="1"/>
</dbReference>
<keyword evidence="3" id="KW-0813">Transport</keyword>
<dbReference type="Pfam" id="PF03544">
    <property type="entry name" value="TonB_C"/>
    <property type="match status" value="1"/>
</dbReference>
<dbReference type="GO" id="GO:0055085">
    <property type="term" value="P:transmembrane transport"/>
    <property type="evidence" value="ECO:0007669"/>
    <property type="project" value="InterPro"/>
</dbReference>
<dbReference type="OrthoDB" id="1685233at2"/>
<evidence type="ECO:0000256" key="4">
    <source>
        <dbReference type="ARBA" id="ARBA00022475"/>
    </source>
</evidence>
<keyword evidence="7" id="KW-0653">Protein transport</keyword>
<sequence>MSYATYNNGTNFKAMGLALGINGAIIAAAILIPSAVYFIKKEPRTTVINVENKPDQPPPPVEDFSKEKPAKADPIYIQKPINPAPKNDNDVTTTPEKPTAQPLPTGGVIDGSAPIKPTETIIKPADIPLPLISARRDPKYASRFQPEYPGRLIRLGIEGSATISVLIGTDGRVKIANIVSATHVEFGRAAREQALKSWRFIPARRGDIIVEEWMILPVNFILN</sequence>
<dbReference type="PANTHER" id="PTHR33446">
    <property type="entry name" value="PROTEIN TONB-RELATED"/>
    <property type="match status" value="1"/>
</dbReference>